<dbReference type="RefSeq" id="WP_196273037.1">
    <property type="nucleotide sequence ID" value="NZ_JADQDO010000009.1"/>
</dbReference>
<dbReference type="GO" id="GO:0016855">
    <property type="term" value="F:racemase and epimerase activity, acting on amino acids and derivatives"/>
    <property type="evidence" value="ECO:0007669"/>
    <property type="project" value="InterPro"/>
</dbReference>
<accession>A0A931FRZ0</accession>
<dbReference type="AlphaFoldDB" id="A0A931FRZ0"/>
<dbReference type="Proteomes" id="UP000599312">
    <property type="component" value="Unassembled WGS sequence"/>
</dbReference>
<dbReference type="SUPFAM" id="SSF53681">
    <property type="entry name" value="Aspartate/glutamate racemase"/>
    <property type="match status" value="2"/>
</dbReference>
<protein>
    <submittedName>
        <fullName evidence="1">Aspartate/glutamate racemase family protein</fullName>
    </submittedName>
</protein>
<dbReference type="Gene3D" id="3.40.50.1860">
    <property type="match status" value="2"/>
</dbReference>
<name>A0A931FRZ0_9HYPH</name>
<keyword evidence="2" id="KW-1185">Reference proteome</keyword>
<organism evidence="1 2">
    <name type="scientific">Microvirga alba</name>
    <dbReference type="NCBI Taxonomy" id="2791025"/>
    <lineage>
        <taxon>Bacteria</taxon>
        <taxon>Pseudomonadati</taxon>
        <taxon>Pseudomonadota</taxon>
        <taxon>Alphaproteobacteria</taxon>
        <taxon>Hyphomicrobiales</taxon>
        <taxon>Methylobacteriaceae</taxon>
        <taxon>Microvirga</taxon>
    </lineage>
</organism>
<dbReference type="EMBL" id="JADQDO010000009">
    <property type="protein sequence ID" value="MBF9235058.1"/>
    <property type="molecule type" value="Genomic_DNA"/>
</dbReference>
<dbReference type="InterPro" id="IPR001920">
    <property type="entry name" value="Asp/Glu_race"/>
</dbReference>
<proteinExistence type="predicted"/>
<comment type="caution">
    <text evidence="1">The sequence shown here is derived from an EMBL/GenBank/DDBJ whole genome shotgun (WGS) entry which is preliminary data.</text>
</comment>
<reference evidence="1" key="1">
    <citation type="submission" date="2020-11" db="EMBL/GenBank/DDBJ databases">
        <authorList>
            <person name="Kim M.K."/>
        </authorList>
    </citation>
    <scope>NUCLEOTIDE SEQUENCE</scope>
    <source>
        <strain evidence="1">BT350</strain>
    </source>
</reference>
<sequence>MTPPLHKPLAVFDAGLGSYAAVRLLHDTYPEQDILYLADRASFPYGGKSKADLVAVVGKAVAYLETFDPCAVVLASNAPTVVAFDVLKDMARKPLFGVYPPVADALVRSRSKQVAVLGVRSMVESSEIRTFIDRAAQGQGGVHAFDASDLVALIENAAFLNEKPGTQGKVSRFVDKVRAAFPDIDVMTLSSTHLPWLSDFFEKAAPDVTFLDPAATVVAALEPYVTTGSGRVEGHVTEDERYPYEAFAQILDTLDIRIPLHRVAF</sequence>
<evidence type="ECO:0000313" key="2">
    <source>
        <dbReference type="Proteomes" id="UP000599312"/>
    </source>
</evidence>
<evidence type="ECO:0000313" key="1">
    <source>
        <dbReference type="EMBL" id="MBF9235058.1"/>
    </source>
</evidence>
<gene>
    <name evidence="1" type="ORF">I2H38_16920</name>
</gene>